<protein>
    <recommendedName>
        <fullName evidence="3">Reverse transcriptase zinc-binding domain-containing protein</fullName>
    </recommendedName>
</protein>
<dbReference type="EMBL" id="QGKX02001290">
    <property type="protein sequence ID" value="KAF3542021.1"/>
    <property type="molecule type" value="Genomic_DNA"/>
</dbReference>
<organism evidence="1 2">
    <name type="scientific">Brassica cretica</name>
    <name type="common">Mustard</name>
    <dbReference type="NCBI Taxonomy" id="69181"/>
    <lineage>
        <taxon>Eukaryota</taxon>
        <taxon>Viridiplantae</taxon>
        <taxon>Streptophyta</taxon>
        <taxon>Embryophyta</taxon>
        <taxon>Tracheophyta</taxon>
        <taxon>Spermatophyta</taxon>
        <taxon>Magnoliopsida</taxon>
        <taxon>eudicotyledons</taxon>
        <taxon>Gunneridae</taxon>
        <taxon>Pentapetalae</taxon>
        <taxon>rosids</taxon>
        <taxon>malvids</taxon>
        <taxon>Brassicales</taxon>
        <taxon>Brassicaceae</taxon>
        <taxon>Brassiceae</taxon>
        <taxon>Brassica</taxon>
    </lineage>
</organism>
<dbReference type="AlphaFoldDB" id="A0A8S9QMT8"/>
<comment type="caution">
    <text evidence="1">The sequence shown here is derived from an EMBL/GenBank/DDBJ whole genome shotgun (WGS) entry which is preliminary data.</text>
</comment>
<name>A0A8S9QMT8_BRACR</name>
<evidence type="ECO:0000313" key="2">
    <source>
        <dbReference type="Proteomes" id="UP000712600"/>
    </source>
</evidence>
<evidence type="ECO:0000313" key="1">
    <source>
        <dbReference type="EMBL" id="KAF3542021.1"/>
    </source>
</evidence>
<gene>
    <name evidence="1" type="ORF">F2Q69_00020166</name>
</gene>
<proteinExistence type="predicted"/>
<evidence type="ECO:0008006" key="3">
    <source>
        <dbReference type="Google" id="ProtNLM"/>
    </source>
</evidence>
<dbReference type="Proteomes" id="UP000712600">
    <property type="component" value="Unassembled WGS sequence"/>
</dbReference>
<accession>A0A8S9QMT8</accession>
<reference evidence="1" key="1">
    <citation type="submission" date="2019-12" db="EMBL/GenBank/DDBJ databases">
        <title>Genome sequencing and annotation of Brassica cretica.</title>
        <authorList>
            <person name="Studholme D.J."/>
            <person name="Sarris P."/>
        </authorList>
    </citation>
    <scope>NUCLEOTIDE SEQUENCE</scope>
    <source>
        <strain evidence="1">PFS-109/04</strain>
        <tissue evidence="1">Leaf</tissue>
    </source>
</reference>
<sequence length="173" mass="19728">MRAWGQVQGYILCGEPNETRDHLFFSCPYTFMLWIEVVGSLLGRPPDPDLESTLDHLAPHSFGYLNYILLRNRDLEVLCKAGAKKHDRSISSDPPRLYADDDALMLRQHCLGIPSAQFFICNLISTSNLQCNKNRFVMNSPSNVQCRVWRMEMTTSVSFTPDPINSGLESHLY</sequence>